<evidence type="ECO:0000313" key="3">
    <source>
        <dbReference type="Proteomes" id="UP001519460"/>
    </source>
</evidence>
<feature type="compositionally biased region" description="Low complexity" evidence="1">
    <location>
        <begin position="11"/>
        <end position="20"/>
    </location>
</feature>
<dbReference type="EMBL" id="JACVVK020000023">
    <property type="protein sequence ID" value="KAK7502874.1"/>
    <property type="molecule type" value="Genomic_DNA"/>
</dbReference>
<evidence type="ECO:0000256" key="1">
    <source>
        <dbReference type="SAM" id="MobiDB-lite"/>
    </source>
</evidence>
<organism evidence="2 3">
    <name type="scientific">Batillaria attramentaria</name>
    <dbReference type="NCBI Taxonomy" id="370345"/>
    <lineage>
        <taxon>Eukaryota</taxon>
        <taxon>Metazoa</taxon>
        <taxon>Spiralia</taxon>
        <taxon>Lophotrochozoa</taxon>
        <taxon>Mollusca</taxon>
        <taxon>Gastropoda</taxon>
        <taxon>Caenogastropoda</taxon>
        <taxon>Sorbeoconcha</taxon>
        <taxon>Cerithioidea</taxon>
        <taxon>Batillariidae</taxon>
        <taxon>Batillaria</taxon>
    </lineage>
</organism>
<name>A0ABD0LTH2_9CAEN</name>
<feature type="compositionally biased region" description="Pro residues" evidence="1">
    <location>
        <begin position="1"/>
        <end position="10"/>
    </location>
</feature>
<accession>A0ABD0LTH2</accession>
<keyword evidence="3" id="KW-1185">Reference proteome</keyword>
<sequence length="94" mass="10695">MVPYPLPSPFLPSLASPARPQEGKERGPSPCRLGLAWRCRNAAQHELHTTTITSKRKKRRTDIHMQLEHLKIEHPLFAHIGTLLKEAPAWFIPS</sequence>
<protein>
    <submittedName>
        <fullName evidence="2">Uncharacterized protein</fullName>
    </submittedName>
</protein>
<comment type="caution">
    <text evidence="2">The sequence shown here is derived from an EMBL/GenBank/DDBJ whole genome shotgun (WGS) entry which is preliminary data.</text>
</comment>
<proteinExistence type="predicted"/>
<gene>
    <name evidence="2" type="ORF">BaRGS_00005823</name>
</gene>
<dbReference type="AlphaFoldDB" id="A0ABD0LTH2"/>
<reference evidence="2 3" key="1">
    <citation type="journal article" date="2023" name="Sci. Data">
        <title>Genome assembly of the Korean intertidal mud-creeper Batillaria attramentaria.</title>
        <authorList>
            <person name="Patra A.K."/>
            <person name="Ho P.T."/>
            <person name="Jun S."/>
            <person name="Lee S.J."/>
            <person name="Kim Y."/>
            <person name="Won Y.J."/>
        </authorList>
    </citation>
    <scope>NUCLEOTIDE SEQUENCE [LARGE SCALE GENOMIC DNA]</scope>
    <source>
        <strain evidence="2">Wonlab-2016</strain>
    </source>
</reference>
<feature type="region of interest" description="Disordered" evidence="1">
    <location>
        <begin position="1"/>
        <end position="30"/>
    </location>
</feature>
<evidence type="ECO:0000313" key="2">
    <source>
        <dbReference type="EMBL" id="KAK7502874.1"/>
    </source>
</evidence>
<dbReference type="Proteomes" id="UP001519460">
    <property type="component" value="Unassembled WGS sequence"/>
</dbReference>